<organism evidence="3 4">
    <name type="scientific">Friedmanniomyces endolithicus</name>
    <dbReference type="NCBI Taxonomy" id="329885"/>
    <lineage>
        <taxon>Eukaryota</taxon>
        <taxon>Fungi</taxon>
        <taxon>Dikarya</taxon>
        <taxon>Ascomycota</taxon>
        <taxon>Pezizomycotina</taxon>
        <taxon>Dothideomycetes</taxon>
        <taxon>Dothideomycetidae</taxon>
        <taxon>Mycosphaerellales</taxon>
        <taxon>Teratosphaeriaceae</taxon>
        <taxon>Friedmanniomyces</taxon>
    </lineage>
</organism>
<name>A0AAN6JXB6_9PEZI</name>
<sequence>MSSKRSRAAFETDHAPPAHAPYALYGTPLPAYDLDARDDGSYVPIWKQEVTDERGRKRLHGAFTGGFSAGYFNTVGSKEGWAPSTFVSSRANRAKDGKAQSQGQRVEEFMDEEDLAEQAESQKLETQGGFAGLGSGSGDGGGKGMFADLFRAEGETMGVKLLQRMGWRQGQGVGPRVKRRAQGDDKGEAHLFAPVNAPMITISRKTDHKGLGFAGEEKLENEALSTGRDDDDDDERDARILQSNRSKVLTKPKKVKTSSLGVGVLNDTGSDDEDPYVMGPQISYNRIIGGDKKKKKGGIMASNAVPAVSRPVFTSKKLTQRTATSAGFRKCHDGRLPLDGFVLSLAPLTITEENKHPPPEVPPGWQSTKTSTAGSTTTDPNSTPTFTSTADAAKLSTLNPTSRTALLGEQPLPGKSIFDYLSPATRAKLATATGHSNLPPARNERAPAGFEASEADSKRRTLWDLVPALDKETAGAALQRGKTGWMPYAEDEGKRERYRSFLELKAGLRADLPERAEGFGLEAWGREMGEFAQAAEVFKPISGLMATRFTSSASGAPRLASDAIEPAAAARVERGRSEDPAEKAAKMGMFGPLTRSKVPFYPTRLLCKRFNVRPPANVGADRDEGGGGGAEGGGAGNKRLEVVNQASLDRMMREANWEKRPVAGEGGFVSGGMEGGSGGDGGGEAGGKEEELARERLPAEVSVDTNEALEGRKAGEAVFRAIFGDSDEEE</sequence>
<dbReference type="GO" id="GO:0006397">
    <property type="term" value="P:mRNA processing"/>
    <property type="evidence" value="ECO:0007669"/>
    <property type="project" value="InterPro"/>
</dbReference>
<dbReference type="PANTHER" id="PTHR13384:SF19">
    <property type="entry name" value="G PATCH DOMAIN-CONTAINING PROTEIN 1"/>
    <property type="match status" value="1"/>
</dbReference>
<protein>
    <recommendedName>
        <fullName evidence="2">G-patch domain-containing protein</fullName>
    </recommendedName>
</protein>
<feature type="region of interest" description="Disordered" evidence="1">
    <location>
        <begin position="1"/>
        <end position="24"/>
    </location>
</feature>
<proteinExistence type="predicted"/>
<feature type="region of interest" description="Disordered" evidence="1">
    <location>
        <begin position="614"/>
        <end position="639"/>
    </location>
</feature>
<keyword evidence="4" id="KW-1185">Reference proteome</keyword>
<feature type="region of interest" description="Disordered" evidence="1">
    <location>
        <begin position="213"/>
        <end position="236"/>
    </location>
</feature>
<dbReference type="GO" id="GO:0003723">
    <property type="term" value="F:RNA binding"/>
    <property type="evidence" value="ECO:0007669"/>
    <property type="project" value="TreeGrafter"/>
</dbReference>
<reference evidence="3" key="1">
    <citation type="submission" date="2023-06" db="EMBL/GenBank/DDBJ databases">
        <title>Black Yeasts Isolated from many extreme environments.</title>
        <authorList>
            <person name="Coleine C."/>
            <person name="Stajich J.E."/>
            <person name="Selbmann L."/>
        </authorList>
    </citation>
    <scope>NUCLEOTIDE SEQUENCE</scope>
    <source>
        <strain evidence="3">CCFEE 5200</strain>
    </source>
</reference>
<feature type="compositionally biased region" description="Gly residues" evidence="1">
    <location>
        <begin position="664"/>
        <end position="685"/>
    </location>
</feature>
<dbReference type="GO" id="GO:0005634">
    <property type="term" value="C:nucleus"/>
    <property type="evidence" value="ECO:0007669"/>
    <property type="project" value="TreeGrafter"/>
</dbReference>
<feature type="domain" description="G-patch" evidence="2">
    <location>
        <begin position="154"/>
        <end position="216"/>
    </location>
</feature>
<evidence type="ECO:0000256" key="1">
    <source>
        <dbReference type="SAM" id="MobiDB-lite"/>
    </source>
</evidence>
<dbReference type="Pfam" id="PF07713">
    <property type="entry name" value="DUF1604"/>
    <property type="match status" value="1"/>
</dbReference>
<feature type="region of interest" description="Disordered" evidence="1">
    <location>
        <begin position="431"/>
        <end position="454"/>
    </location>
</feature>
<evidence type="ECO:0000313" key="4">
    <source>
        <dbReference type="Proteomes" id="UP001175353"/>
    </source>
</evidence>
<feature type="compositionally biased region" description="Low complexity" evidence="1">
    <location>
        <begin position="367"/>
        <end position="389"/>
    </location>
</feature>
<gene>
    <name evidence="3" type="ORF">LTR91_024699</name>
</gene>
<dbReference type="PROSITE" id="PS50174">
    <property type="entry name" value="G_PATCH"/>
    <property type="match status" value="1"/>
</dbReference>
<dbReference type="AlphaFoldDB" id="A0AAN6JXB6"/>
<comment type="caution">
    <text evidence="3">The sequence shown here is derived from an EMBL/GenBank/DDBJ whole genome shotgun (WGS) entry which is preliminary data.</text>
</comment>
<dbReference type="PANTHER" id="PTHR13384">
    <property type="entry name" value="G PATCH DOMAIN-CONTAINING PROTEIN 1"/>
    <property type="match status" value="1"/>
</dbReference>
<feature type="compositionally biased region" description="Gly residues" evidence="1">
    <location>
        <begin position="626"/>
        <end position="636"/>
    </location>
</feature>
<evidence type="ECO:0000259" key="2">
    <source>
        <dbReference type="PROSITE" id="PS50174"/>
    </source>
</evidence>
<dbReference type="InterPro" id="IPR011666">
    <property type="entry name" value="DUF1604"/>
</dbReference>
<dbReference type="Pfam" id="PF01585">
    <property type="entry name" value="G-patch"/>
    <property type="match status" value="1"/>
</dbReference>
<evidence type="ECO:0000313" key="3">
    <source>
        <dbReference type="EMBL" id="KAK0951941.1"/>
    </source>
</evidence>
<dbReference type="EMBL" id="JAUJLE010000651">
    <property type="protein sequence ID" value="KAK0951941.1"/>
    <property type="molecule type" value="Genomic_DNA"/>
</dbReference>
<feature type="region of interest" description="Disordered" evidence="1">
    <location>
        <begin position="662"/>
        <end position="694"/>
    </location>
</feature>
<dbReference type="Pfam" id="PF26093">
    <property type="entry name" value="HTH_TGH"/>
    <property type="match status" value="1"/>
</dbReference>
<dbReference type="InterPro" id="IPR000467">
    <property type="entry name" value="G_patch_dom"/>
</dbReference>
<accession>A0AAN6JXB6</accession>
<feature type="region of interest" description="Disordered" evidence="1">
    <location>
        <begin position="352"/>
        <end position="391"/>
    </location>
</feature>
<dbReference type="Proteomes" id="UP001175353">
    <property type="component" value="Unassembled WGS sequence"/>
</dbReference>